<proteinExistence type="predicted"/>
<evidence type="ECO:0000313" key="1">
    <source>
        <dbReference type="EnsemblPlants" id="cds.evm.model.06.1201"/>
    </source>
</evidence>
<dbReference type="EMBL" id="UZAU01000598">
    <property type="status" value="NOT_ANNOTATED_CDS"/>
    <property type="molecule type" value="Genomic_DNA"/>
</dbReference>
<sequence>MPWRNHQPVNLFCNGPLTICITSEYPKSQQSLPVEADCHQDREYWTASPRHPTKLINLGINYDRSGLFAGRTNDYRIPDMEPVTAMIYQDRDYDVAALGKQLGVRICGNEKLHDTGQDVQHDGLLEGHIFYKAGEMTRIGSGSLFTNLTGLLQEDNSDPNELPGPHFVSHHLMLKEPVLASGGEDVEMLTKEAPVDLQQHQRRTYHSKSDDEIAVSDPATTGIAETAGTRCQLHSHY</sequence>
<dbReference type="EnsemblPlants" id="evm.model.06.1201">
    <property type="protein sequence ID" value="cds.evm.model.06.1201"/>
    <property type="gene ID" value="evm.TU.06.1201"/>
</dbReference>
<evidence type="ECO:0000313" key="2">
    <source>
        <dbReference type="Proteomes" id="UP000596661"/>
    </source>
</evidence>
<dbReference type="Gramene" id="evm.model.06.1201">
    <property type="protein sequence ID" value="cds.evm.model.06.1201"/>
    <property type="gene ID" value="evm.TU.06.1201"/>
</dbReference>
<dbReference type="Proteomes" id="UP000596661">
    <property type="component" value="Chromosome 6"/>
</dbReference>
<reference evidence="1" key="1">
    <citation type="submission" date="2018-11" db="EMBL/GenBank/DDBJ databases">
        <authorList>
            <person name="Grassa J C."/>
        </authorList>
    </citation>
    <scope>NUCLEOTIDE SEQUENCE [LARGE SCALE GENOMIC DNA]</scope>
</reference>
<protein>
    <submittedName>
        <fullName evidence="1">Uncharacterized protein</fullName>
    </submittedName>
</protein>
<accession>A0A803PTI1</accession>
<reference evidence="1" key="2">
    <citation type="submission" date="2021-03" db="UniProtKB">
        <authorList>
            <consortium name="EnsemblPlants"/>
        </authorList>
    </citation>
    <scope>IDENTIFICATION</scope>
</reference>
<name>A0A803PTI1_CANSA</name>
<keyword evidence="2" id="KW-1185">Reference proteome</keyword>
<dbReference type="AlphaFoldDB" id="A0A803PTI1"/>
<organism evidence="1 2">
    <name type="scientific">Cannabis sativa</name>
    <name type="common">Hemp</name>
    <name type="synonym">Marijuana</name>
    <dbReference type="NCBI Taxonomy" id="3483"/>
    <lineage>
        <taxon>Eukaryota</taxon>
        <taxon>Viridiplantae</taxon>
        <taxon>Streptophyta</taxon>
        <taxon>Embryophyta</taxon>
        <taxon>Tracheophyta</taxon>
        <taxon>Spermatophyta</taxon>
        <taxon>Magnoliopsida</taxon>
        <taxon>eudicotyledons</taxon>
        <taxon>Gunneridae</taxon>
        <taxon>Pentapetalae</taxon>
        <taxon>rosids</taxon>
        <taxon>fabids</taxon>
        <taxon>Rosales</taxon>
        <taxon>Cannabaceae</taxon>
        <taxon>Cannabis</taxon>
    </lineage>
</organism>